<keyword evidence="3" id="KW-0547">Nucleotide-binding</keyword>
<dbReference type="SUPFAM" id="SSF55681">
    <property type="entry name" value="Class II aaRS and biotin synthetases"/>
    <property type="match status" value="1"/>
</dbReference>
<evidence type="ECO:0000256" key="2">
    <source>
        <dbReference type="ARBA" id="ARBA00022598"/>
    </source>
</evidence>
<evidence type="ECO:0000313" key="12">
    <source>
        <dbReference type="EMBL" id="PIR88735.1"/>
    </source>
</evidence>
<evidence type="ECO:0000256" key="9">
    <source>
        <dbReference type="PIRSR" id="PIRSR001529-2"/>
    </source>
</evidence>
<dbReference type="AlphaFoldDB" id="A0A2H0USF5"/>
<dbReference type="InterPro" id="IPR002317">
    <property type="entry name" value="Ser-tRNA-ligase_type_1"/>
</dbReference>
<dbReference type="NCBIfam" id="TIGR00414">
    <property type="entry name" value="serS"/>
    <property type="match status" value="1"/>
</dbReference>
<protein>
    <recommendedName>
        <fullName evidence="1 7">Serine--tRNA ligase</fullName>
        <ecNumber evidence="1 7">6.1.1.11</ecNumber>
    </recommendedName>
</protein>
<dbReference type="InterPro" id="IPR045864">
    <property type="entry name" value="aa-tRNA-synth_II/BPL/LPL"/>
</dbReference>
<feature type="coiled-coil region" evidence="10">
    <location>
        <begin position="63"/>
        <end position="90"/>
    </location>
</feature>
<evidence type="ECO:0000256" key="6">
    <source>
        <dbReference type="ARBA" id="ARBA00023146"/>
    </source>
</evidence>
<evidence type="ECO:0000256" key="5">
    <source>
        <dbReference type="ARBA" id="ARBA00022917"/>
    </source>
</evidence>
<gene>
    <name evidence="12" type="ORF">COU09_00690</name>
</gene>
<keyword evidence="5" id="KW-0648">Protein biosynthesis</keyword>
<dbReference type="GO" id="GO:0006434">
    <property type="term" value="P:seryl-tRNA aminoacylation"/>
    <property type="evidence" value="ECO:0007669"/>
    <property type="project" value="UniProtKB-UniRule"/>
</dbReference>
<evidence type="ECO:0000256" key="1">
    <source>
        <dbReference type="ARBA" id="ARBA00012840"/>
    </source>
</evidence>
<evidence type="ECO:0000256" key="4">
    <source>
        <dbReference type="ARBA" id="ARBA00022840"/>
    </source>
</evidence>
<dbReference type="GO" id="GO:0004828">
    <property type="term" value="F:serine-tRNA ligase activity"/>
    <property type="evidence" value="ECO:0007669"/>
    <property type="project" value="UniProtKB-UniRule"/>
</dbReference>
<evidence type="ECO:0000256" key="8">
    <source>
        <dbReference type="PIRSR" id="PIRSR001529-1"/>
    </source>
</evidence>
<dbReference type="InterPro" id="IPR002314">
    <property type="entry name" value="aa-tRNA-synt_IIb"/>
</dbReference>
<keyword evidence="4 9" id="KW-0067">ATP-binding</keyword>
<dbReference type="PRINTS" id="PR00981">
    <property type="entry name" value="TRNASYNTHSER"/>
</dbReference>
<dbReference type="Gene3D" id="3.30.930.10">
    <property type="entry name" value="Bira Bifunctional Protein, Domain 2"/>
    <property type="match status" value="1"/>
</dbReference>
<feature type="binding site" evidence="8">
    <location>
        <position position="287"/>
    </location>
    <ligand>
        <name>L-serine</name>
        <dbReference type="ChEBI" id="CHEBI:33384"/>
    </ligand>
</feature>
<organism evidence="12 13">
    <name type="scientific">Candidatus Harrisonbacteria bacterium CG10_big_fil_rev_8_21_14_0_10_44_23</name>
    <dbReference type="NCBI Taxonomy" id="1974585"/>
    <lineage>
        <taxon>Bacteria</taxon>
        <taxon>Candidatus Harrisoniibacteriota</taxon>
    </lineage>
</organism>
<dbReference type="SUPFAM" id="SSF46589">
    <property type="entry name" value="tRNA-binding arm"/>
    <property type="match status" value="1"/>
</dbReference>
<keyword evidence="6" id="KW-0030">Aminoacyl-tRNA synthetase</keyword>
<reference evidence="13" key="1">
    <citation type="submission" date="2017-09" db="EMBL/GenBank/DDBJ databases">
        <title>Depth-based differentiation of microbial function through sediment-hosted aquifers and enrichment of novel symbionts in the deep terrestrial subsurface.</title>
        <authorList>
            <person name="Probst A.J."/>
            <person name="Ladd B."/>
            <person name="Jarett J.K."/>
            <person name="Geller-Mcgrath D.E."/>
            <person name="Sieber C.M.K."/>
            <person name="Emerson J.B."/>
            <person name="Anantharaman K."/>
            <person name="Thomas B.C."/>
            <person name="Malmstrom R."/>
            <person name="Stieglmeier M."/>
            <person name="Klingl A."/>
            <person name="Woyke T."/>
            <person name="Ryan C.M."/>
            <person name="Banfield J.F."/>
        </authorList>
    </citation>
    <scope>NUCLEOTIDE SEQUENCE [LARGE SCALE GENOMIC DNA]</scope>
</reference>
<dbReference type="GO" id="GO:0005524">
    <property type="term" value="F:ATP binding"/>
    <property type="evidence" value="ECO:0007669"/>
    <property type="project" value="UniProtKB-KW"/>
</dbReference>
<evidence type="ECO:0000256" key="3">
    <source>
        <dbReference type="ARBA" id="ARBA00022741"/>
    </source>
</evidence>
<evidence type="ECO:0000256" key="10">
    <source>
        <dbReference type="SAM" id="Coils"/>
    </source>
</evidence>
<comment type="caution">
    <text evidence="12">The sequence shown here is derived from an EMBL/GenBank/DDBJ whole genome shotgun (WGS) entry which is preliminary data.</text>
</comment>
<feature type="site" description="Important for serine binding" evidence="8">
    <location>
        <position position="385"/>
    </location>
</feature>
<name>A0A2H0USF5_9BACT</name>
<keyword evidence="10" id="KW-0175">Coiled coil</keyword>
<dbReference type="PIRSF" id="PIRSF001529">
    <property type="entry name" value="Ser-tRNA-synth_IIa"/>
    <property type="match status" value="1"/>
</dbReference>
<evidence type="ECO:0000313" key="13">
    <source>
        <dbReference type="Proteomes" id="UP000229615"/>
    </source>
</evidence>
<dbReference type="CDD" id="cd00770">
    <property type="entry name" value="SerRS_core"/>
    <property type="match status" value="1"/>
</dbReference>
<dbReference type="InterPro" id="IPR006195">
    <property type="entry name" value="aa-tRNA-synth_II"/>
</dbReference>
<dbReference type="PROSITE" id="PS50862">
    <property type="entry name" value="AA_TRNA_LIGASE_II"/>
    <property type="match status" value="1"/>
</dbReference>
<evidence type="ECO:0000259" key="11">
    <source>
        <dbReference type="PROSITE" id="PS50862"/>
    </source>
</evidence>
<evidence type="ECO:0000256" key="7">
    <source>
        <dbReference type="NCBIfam" id="TIGR00414"/>
    </source>
</evidence>
<dbReference type="Pfam" id="PF00587">
    <property type="entry name" value="tRNA-synt_2b"/>
    <property type="match status" value="1"/>
</dbReference>
<feature type="binding site" evidence="9">
    <location>
        <begin position="264"/>
        <end position="266"/>
    </location>
    <ligand>
        <name>ATP</name>
        <dbReference type="ChEBI" id="CHEBI:30616"/>
    </ligand>
</feature>
<dbReference type="Pfam" id="PF02403">
    <property type="entry name" value="Seryl_tRNA_N"/>
    <property type="match status" value="1"/>
</dbReference>
<feature type="domain" description="Aminoacyl-transfer RNA synthetases class-II family profile" evidence="11">
    <location>
        <begin position="176"/>
        <end position="410"/>
    </location>
</feature>
<dbReference type="InterPro" id="IPR033729">
    <property type="entry name" value="SerRS_core"/>
</dbReference>
<dbReference type="EMBL" id="PFBB01000008">
    <property type="protein sequence ID" value="PIR88735.1"/>
    <property type="molecule type" value="Genomic_DNA"/>
</dbReference>
<proteinExistence type="predicted"/>
<feature type="binding site" evidence="8">
    <location>
        <position position="264"/>
    </location>
    <ligand>
        <name>L-serine</name>
        <dbReference type="ChEBI" id="CHEBI:33384"/>
    </ligand>
</feature>
<dbReference type="GO" id="GO:0005737">
    <property type="term" value="C:cytoplasm"/>
    <property type="evidence" value="ECO:0007669"/>
    <property type="project" value="UniProtKB-UniRule"/>
</dbReference>
<sequence length="425" mass="48282">MIDIEKLRTDAAPFRESVRRRGMDESLIDSVLELDTKWRELLAKVEGLRGEQKKLGKEDIEKAKGIKAEISNLDKDLKEVEARRLVLLQKLPNLLHADVPDGKDESENKVVRTWGEPTMFNFEPKDHMEIGEALGIIDTEQAAKVSGARFAYLKGAAAKLQFALIQMTIDTLTNGKTISKIAKKIGVSAKPFEVVVPPVMIRPEVYEKMGRLTEEDKDERYKLAQDELYLIGSAEHTLGPLHMDQTLDAEKLPIRYLGYSTAFRREAGSYGKDTKGILRMHQFDKLEMESFTSPDDSDKEQDFIVALQEYLLQELGIPYQVVQICTGDMGKPDNRQVDIECWIPSQKKYRETHTSDLMTDYQTRRLNIKVQNGKKKEFAHTNDATAFAIGRTLIAILENYQNEDGSVTVPKALRKYSGLKRIDAE</sequence>
<dbReference type="Gene3D" id="1.10.287.40">
    <property type="entry name" value="Serine-tRNA synthetase, tRNA binding domain"/>
    <property type="match status" value="1"/>
</dbReference>
<dbReference type="Proteomes" id="UP000229615">
    <property type="component" value="Unassembled WGS sequence"/>
</dbReference>
<dbReference type="EC" id="6.1.1.11" evidence="1 7"/>
<accession>A0A2H0USF5</accession>
<dbReference type="PANTHER" id="PTHR11778">
    <property type="entry name" value="SERYL-TRNA SYNTHETASE"/>
    <property type="match status" value="1"/>
</dbReference>
<dbReference type="InterPro" id="IPR015866">
    <property type="entry name" value="Ser-tRNA-synth_1_N"/>
</dbReference>
<keyword evidence="2 12" id="KW-0436">Ligase</keyword>
<dbReference type="InterPro" id="IPR010978">
    <property type="entry name" value="tRNA-bd_arm"/>
</dbReference>
<dbReference type="InterPro" id="IPR042103">
    <property type="entry name" value="SerRS_1_N_sf"/>
</dbReference>